<dbReference type="HOGENOM" id="CLU_3052047_0_0_1"/>
<dbReference type="eggNOG" id="ENOG502SS81">
    <property type="taxonomic scope" value="Eukaryota"/>
</dbReference>
<keyword evidence="1" id="KW-1133">Transmembrane helix</keyword>
<feature type="transmembrane region" description="Helical" evidence="1">
    <location>
        <begin position="12"/>
        <end position="31"/>
    </location>
</feature>
<dbReference type="AlphaFoldDB" id="G2QRQ6"/>
<keyword evidence="3" id="KW-1185">Reference proteome</keyword>
<name>G2QRQ6_THETT</name>
<gene>
    <name evidence="2" type="ORF">THITE_2110084</name>
</gene>
<dbReference type="RefSeq" id="XP_003650536.1">
    <property type="nucleotide sequence ID" value="XM_003650488.1"/>
</dbReference>
<sequence>MDLAVPGSVVGWVPLGPAVVALLMFGSTVLTGMEVWERCGREVAAAKGAARGGR</sequence>
<dbReference type="Proteomes" id="UP000008181">
    <property type="component" value="Chromosome 1"/>
</dbReference>
<dbReference type="EMBL" id="CP003009">
    <property type="protein sequence ID" value="AEO64200.1"/>
    <property type="molecule type" value="Genomic_DNA"/>
</dbReference>
<evidence type="ECO:0000313" key="2">
    <source>
        <dbReference type="EMBL" id="AEO64200.1"/>
    </source>
</evidence>
<dbReference type="KEGG" id="ttt:THITE_2110084"/>
<evidence type="ECO:0000256" key="1">
    <source>
        <dbReference type="SAM" id="Phobius"/>
    </source>
</evidence>
<accession>G2QRQ6</accession>
<reference evidence="2 3" key="1">
    <citation type="journal article" date="2011" name="Nat. Biotechnol.">
        <title>Comparative genomic analysis of the thermophilic biomass-degrading fungi Myceliophthora thermophila and Thielavia terrestris.</title>
        <authorList>
            <person name="Berka R.M."/>
            <person name="Grigoriev I.V."/>
            <person name="Otillar R."/>
            <person name="Salamov A."/>
            <person name="Grimwood J."/>
            <person name="Reid I."/>
            <person name="Ishmael N."/>
            <person name="John T."/>
            <person name="Darmond C."/>
            <person name="Moisan M.-C."/>
            <person name="Henrissat B."/>
            <person name="Coutinho P.M."/>
            <person name="Lombard V."/>
            <person name="Natvig D.O."/>
            <person name="Lindquist E."/>
            <person name="Schmutz J."/>
            <person name="Lucas S."/>
            <person name="Harris P."/>
            <person name="Powlowski J."/>
            <person name="Bellemare A."/>
            <person name="Taylor D."/>
            <person name="Butler G."/>
            <person name="de Vries R.P."/>
            <person name="Allijn I.E."/>
            <person name="van den Brink J."/>
            <person name="Ushinsky S."/>
            <person name="Storms R."/>
            <person name="Powell A.J."/>
            <person name="Paulsen I.T."/>
            <person name="Elbourne L.D.H."/>
            <person name="Baker S.E."/>
            <person name="Magnuson J."/>
            <person name="LaBoissiere S."/>
            <person name="Clutterbuck A.J."/>
            <person name="Martinez D."/>
            <person name="Wogulis M."/>
            <person name="de Leon A.L."/>
            <person name="Rey M.W."/>
            <person name="Tsang A."/>
        </authorList>
    </citation>
    <scope>NUCLEOTIDE SEQUENCE [LARGE SCALE GENOMIC DNA]</scope>
    <source>
        <strain evidence="3">ATCC 38088 / NRRL 8126</strain>
    </source>
</reference>
<keyword evidence="1" id="KW-0812">Transmembrane</keyword>
<dbReference type="GeneID" id="11519066"/>
<keyword evidence="1" id="KW-0472">Membrane</keyword>
<organism evidence="2 3">
    <name type="scientific">Thermothielavioides terrestris (strain ATCC 38088 / NRRL 8126)</name>
    <name type="common">Thielavia terrestris</name>
    <dbReference type="NCBI Taxonomy" id="578455"/>
    <lineage>
        <taxon>Eukaryota</taxon>
        <taxon>Fungi</taxon>
        <taxon>Dikarya</taxon>
        <taxon>Ascomycota</taxon>
        <taxon>Pezizomycotina</taxon>
        <taxon>Sordariomycetes</taxon>
        <taxon>Sordariomycetidae</taxon>
        <taxon>Sordariales</taxon>
        <taxon>Chaetomiaceae</taxon>
        <taxon>Thermothielavioides</taxon>
        <taxon>Thermothielavioides terrestris</taxon>
    </lineage>
</organism>
<proteinExistence type="predicted"/>
<protein>
    <submittedName>
        <fullName evidence="2">Uncharacterized protein</fullName>
    </submittedName>
</protein>
<dbReference type="OrthoDB" id="4590423at2759"/>
<evidence type="ECO:0000313" key="3">
    <source>
        <dbReference type="Proteomes" id="UP000008181"/>
    </source>
</evidence>